<feature type="region of interest" description="Disordered" evidence="1">
    <location>
        <begin position="327"/>
        <end position="351"/>
    </location>
</feature>
<evidence type="ECO:0008006" key="6">
    <source>
        <dbReference type="Google" id="ProtNLM"/>
    </source>
</evidence>
<keyword evidence="3" id="KW-0732">Signal</keyword>
<keyword evidence="2" id="KW-1133">Transmembrane helix</keyword>
<evidence type="ECO:0000256" key="1">
    <source>
        <dbReference type="SAM" id="MobiDB-lite"/>
    </source>
</evidence>
<dbReference type="EMBL" id="JAXIVS010000006">
    <property type="protein sequence ID" value="MDY7228597.1"/>
    <property type="molecule type" value="Genomic_DNA"/>
</dbReference>
<keyword evidence="5" id="KW-1185">Reference proteome</keyword>
<organism evidence="4 5">
    <name type="scientific">Hyalangium rubrum</name>
    <dbReference type="NCBI Taxonomy" id="3103134"/>
    <lineage>
        <taxon>Bacteria</taxon>
        <taxon>Pseudomonadati</taxon>
        <taxon>Myxococcota</taxon>
        <taxon>Myxococcia</taxon>
        <taxon>Myxococcales</taxon>
        <taxon>Cystobacterineae</taxon>
        <taxon>Archangiaceae</taxon>
        <taxon>Hyalangium</taxon>
    </lineage>
</organism>
<evidence type="ECO:0000313" key="5">
    <source>
        <dbReference type="Proteomes" id="UP001291309"/>
    </source>
</evidence>
<keyword evidence="2" id="KW-0812">Transmembrane</keyword>
<reference evidence="4 5" key="1">
    <citation type="submission" date="2023-12" db="EMBL/GenBank/DDBJ databases">
        <title>the genome sequence of Hyalangium sp. s54d21.</title>
        <authorList>
            <person name="Zhang X."/>
        </authorList>
    </citation>
    <scope>NUCLEOTIDE SEQUENCE [LARGE SCALE GENOMIC DNA]</scope>
    <source>
        <strain evidence="5">s54d21</strain>
    </source>
</reference>
<feature type="signal peptide" evidence="3">
    <location>
        <begin position="1"/>
        <end position="21"/>
    </location>
</feature>
<feature type="compositionally biased region" description="Pro residues" evidence="1">
    <location>
        <begin position="327"/>
        <end position="345"/>
    </location>
</feature>
<evidence type="ECO:0000256" key="2">
    <source>
        <dbReference type="SAM" id="Phobius"/>
    </source>
</evidence>
<accession>A0ABU5H774</accession>
<proteinExistence type="predicted"/>
<dbReference type="PROSITE" id="PS51257">
    <property type="entry name" value="PROKAR_LIPOPROTEIN"/>
    <property type="match status" value="1"/>
</dbReference>
<sequence length="351" mass="38457">MRRLLLLVLLLGLSACGSGRGADGDVAPQPLQAQVLDGGVAGTGEVAPWDVNGRVIPVQAHIGEPFTYELVLTHAKDQRFELLPPKELEQFEVLEQTRQRQDGQEGSVTTFRLKMSAFELGELTLPQLVFELTAPGVSQTVSVPGMKVEVLPTLPQNAEEEGAGLFDYRAPIEVPIRSWRLVLILLGVLAAGLLGWALVKWLRRPRPEVVDVKPLAPLDVRTREALDSLRAEGLPSKGRVKDFYFRLSEIVRGYLGERYGFEALECTSSELFASLRKLQTPGLPEDKLMRFVSESDMVKYARADAPPESCEASLVFGYELVEKTYAPPLPPTPSAPTSPLPPDNAPGPRVS</sequence>
<evidence type="ECO:0000256" key="3">
    <source>
        <dbReference type="SAM" id="SignalP"/>
    </source>
</evidence>
<comment type="caution">
    <text evidence="4">The sequence shown here is derived from an EMBL/GenBank/DDBJ whole genome shotgun (WGS) entry which is preliminary data.</text>
</comment>
<dbReference type="RefSeq" id="WP_321547321.1">
    <property type="nucleotide sequence ID" value="NZ_JAXIVS010000006.1"/>
</dbReference>
<evidence type="ECO:0000313" key="4">
    <source>
        <dbReference type="EMBL" id="MDY7228597.1"/>
    </source>
</evidence>
<name>A0ABU5H774_9BACT</name>
<protein>
    <recommendedName>
        <fullName evidence="6">Protein BatD</fullName>
    </recommendedName>
</protein>
<keyword evidence="2" id="KW-0472">Membrane</keyword>
<feature type="chain" id="PRO_5045097120" description="Protein BatD" evidence="3">
    <location>
        <begin position="22"/>
        <end position="351"/>
    </location>
</feature>
<feature type="transmembrane region" description="Helical" evidence="2">
    <location>
        <begin position="179"/>
        <end position="199"/>
    </location>
</feature>
<dbReference type="Proteomes" id="UP001291309">
    <property type="component" value="Unassembled WGS sequence"/>
</dbReference>
<gene>
    <name evidence="4" type="ORF">SYV04_19400</name>
</gene>